<evidence type="ECO:0000313" key="1">
    <source>
        <dbReference type="EMBL" id="CAG7831768.1"/>
    </source>
</evidence>
<evidence type="ECO:0008006" key="3">
    <source>
        <dbReference type="Google" id="ProtNLM"/>
    </source>
</evidence>
<proteinExistence type="predicted"/>
<dbReference type="Proteomes" id="UP000708208">
    <property type="component" value="Unassembled WGS sequence"/>
</dbReference>
<dbReference type="PANTHER" id="PTHR21192:SF2">
    <property type="entry name" value="NADH DEHYDROGENASE [UBIQUINONE] 1 ALPHA SUBCOMPLEX ASSEMBLY FACTOR 3"/>
    <property type="match status" value="1"/>
</dbReference>
<evidence type="ECO:0000313" key="2">
    <source>
        <dbReference type="Proteomes" id="UP000708208"/>
    </source>
</evidence>
<dbReference type="EMBL" id="CAJVCH010561907">
    <property type="protein sequence ID" value="CAG7831768.1"/>
    <property type="molecule type" value="Genomic_DNA"/>
</dbReference>
<accession>A0A8J2LAI5</accession>
<dbReference type="GO" id="GO:0005743">
    <property type="term" value="C:mitochondrial inner membrane"/>
    <property type="evidence" value="ECO:0007669"/>
    <property type="project" value="TreeGrafter"/>
</dbReference>
<keyword evidence="2" id="KW-1185">Reference proteome</keyword>
<dbReference type="PANTHER" id="PTHR21192">
    <property type="entry name" value="NUCLEAR PROTEIN E3-3"/>
    <property type="match status" value="1"/>
</dbReference>
<gene>
    <name evidence="1" type="ORF">AFUS01_LOCUS41493</name>
</gene>
<name>A0A8J2LAI5_9HEXA</name>
<sequence length="82" mass="9169">ILIIGCGSATTINSDTLTEIRSKGLNLEVLSTEYACTTFNFLNVENRSVAAAMIPPHKIQFVDEDIIKSQRKKKELFMDGYD</sequence>
<organism evidence="1 2">
    <name type="scientific">Allacma fusca</name>
    <dbReference type="NCBI Taxonomy" id="39272"/>
    <lineage>
        <taxon>Eukaryota</taxon>
        <taxon>Metazoa</taxon>
        <taxon>Ecdysozoa</taxon>
        <taxon>Arthropoda</taxon>
        <taxon>Hexapoda</taxon>
        <taxon>Collembola</taxon>
        <taxon>Symphypleona</taxon>
        <taxon>Sminthuridae</taxon>
        <taxon>Allacma</taxon>
    </lineage>
</organism>
<reference evidence="1" key="1">
    <citation type="submission" date="2021-06" db="EMBL/GenBank/DDBJ databases">
        <authorList>
            <person name="Hodson N. C."/>
            <person name="Mongue J. A."/>
            <person name="Jaron S. K."/>
        </authorList>
    </citation>
    <scope>NUCLEOTIDE SEQUENCE</scope>
</reference>
<dbReference type="OrthoDB" id="20681at2759"/>
<dbReference type="GO" id="GO:0032981">
    <property type="term" value="P:mitochondrial respiratory chain complex I assembly"/>
    <property type="evidence" value="ECO:0007669"/>
    <property type="project" value="TreeGrafter"/>
</dbReference>
<dbReference type="AlphaFoldDB" id="A0A8J2LAI5"/>
<feature type="non-terminal residue" evidence="1">
    <location>
        <position position="1"/>
    </location>
</feature>
<comment type="caution">
    <text evidence="1">The sequence shown here is derived from an EMBL/GenBank/DDBJ whole genome shotgun (WGS) entry which is preliminary data.</text>
</comment>
<protein>
    <recommendedName>
        <fullName evidence="3">NADH dehydrogenase [ubiquinone] 1 alpha subcomplex assembly factor 3</fullName>
    </recommendedName>
</protein>
<dbReference type="InterPro" id="IPR007523">
    <property type="entry name" value="NDUFAF3/AAMDC"/>
</dbReference>
<dbReference type="Pfam" id="PF04430">
    <property type="entry name" value="DUF498"/>
    <property type="match status" value="1"/>
</dbReference>